<name>A0A6C0JJ92_9ZZZZ</name>
<dbReference type="GO" id="GO:0008270">
    <property type="term" value="F:zinc ion binding"/>
    <property type="evidence" value="ECO:0007669"/>
    <property type="project" value="UniProtKB-KW"/>
</dbReference>
<dbReference type="GO" id="GO:0061630">
    <property type="term" value="F:ubiquitin protein ligase activity"/>
    <property type="evidence" value="ECO:0007669"/>
    <property type="project" value="UniProtKB-EC"/>
</dbReference>
<proteinExistence type="predicted"/>
<dbReference type="SUPFAM" id="SSF57850">
    <property type="entry name" value="RING/U-box"/>
    <property type="match status" value="1"/>
</dbReference>
<dbReference type="InterPro" id="IPR001841">
    <property type="entry name" value="Znf_RING"/>
</dbReference>
<feature type="domain" description="RING-type" evidence="1">
    <location>
        <begin position="106"/>
        <end position="145"/>
    </location>
</feature>
<evidence type="ECO:0000259" key="1">
    <source>
        <dbReference type="PROSITE" id="PS50089"/>
    </source>
</evidence>
<dbReference type="InterPro" id="IPR045194">
    <property type="entry name" value="MGRN1/RNF157-like"/>
</dbReference>
<dbReference type="PANTHER" id="PTHR22996">
    <property type="entry name" value="MAHOGUNIN"/>
    <property type="match status" value="1"/>
</dbReference>
<reference evidence="2" key="1">
    <citation type="journal article" date="2020" name="Nature">
        <title>Giant virus diversity and host interactions through global metagenomics.</title>
        <authorList>
            <person name="Schulz F."/>
            <person name="Roux S."/>
            <person name="Paez-Espino D."/>
            <person name="Jungbluth S."/>
            <person name="Walsh D.A."/>
            <person name="Denef V.J."/>
            <person name="McMahon K.D."/>
            <person name="Konstantinidis K.T."/>
            <person name="Eloe-Fadrosh E.A."/>
            <person name="Kyrpides N.C."/>
            <person name="Woyke T."/>
        </authorList>
    </citation>
    <scope>NUCLEOTIDE SEQUENCE</scope>
    <source>
        <strain evidence="2">GVMAG-M-3300027708-20</strain>
    </source>
</reference>
<dbReference type="PANTHER" id="PTHR22996:SF0">
    <property type="entry name" value="RE60872P-RELATED"/>
    <property type="match status" value="1"/>
</dbReference>
<dbReference type="PROSITE" id="PS50089">
    <property type="entry name" value="ZF_RING_2"/>
    <property type="match status" value="1"/>
</dbReference>
<evidence type="ECO:0000313" key="2">
    <source>
        <dbReference type="EMBL" id="QHU03858.1"/>
    </source>
</evidence>
<organism evidence="2">
    <name type="scientific">viral metagenome</name>
    <dbReference type="NCBI Taxonomy" id="1070528"/>
    <lineage>
        <taxon>unclassified sequences</taxon>
        <taxon>metagenomes</taxon>
        <taxon>organismal metagenomes</taxon>
    </lineage>
</organism>
<accession>A0A6C0JJ92</accession>
<dbReference type="GO" id="GO:0016567">
    <property type="term" value="P:protein ubiquitination"/>
    <property type="evidence" value="ECO:0007669"/>
    <property type="project" value="TreeGrafter"/>
</dbReference>
<dbReference type="Pfam" id="PF13920">
    <property type="entry name" value="zf-C3HC4_3"/>
    <property type="match status" value="1"/>
</dbReference>
<dbReference type="EMBL" id="MN740389">
    <property type="protein sequence ID" value="QHU03858.1"/>
    <property type="molecule type" value="Genomic_DNA"/>
</dbReference>
<dbReference type="AlphaFoldDB" id="A0A6C0JJ92"/>
<sequence>MIILYCIKESGKLRIKFHSFLNQENQRFNNVYNNSYNCMFPKDIRELGKFYKVPDGDIRLANRQNGKPFYSVKRNNIIVMTDQEKNDYLSPPTDLSTITIFDAGDCVICLACSSSTVFIPCGHKCVCSECNISLKSSKYNCPVCREKITEDIQG</sequence>
<protein>
    <recommendedName>
        <fullName evidence="1">RING-type domain-containing protein</fullName>
    </recommendedName>
</protein>
<dbReference type="InterPro" id="IPR013083">
    <property type="entry name" value="Znf_RING/FYVE/PHD"/>
</dbReference>
<dbReference type="Gene3D" id="3.30.40.10">
    <property type="entry name" value="Zinc/RING finger domain, C3HC4 (zinc finger)"/>
    <property type="match status" value="1"/>
</dbReference>